<keyword evidence="5 17" id="KW-0808">Transferase</keyword>
<evidence type="ECO:0000256" key="5">
    <source>
        <dbReference type="ARBA" id="ARBA00022679"/>
    </source>
</evidence>
<dbReference type="Gene3D" id="2.70.70.10">
    <property type="entry name" value="Glucose Permease (Domain IIA)"/>
    <property type="match status" value="1"/>
</dbReference>
<dbReference type="InterPro" id="IPR011055">
    <property type="entry name" value="Dup_hybrid_motif"/>
</dbReference>
<evidence type="ECO:0000256" key="8">
    <source>
        <dbReference type="ARBA" id="ARBA00022777"/>
    </source>
</evidence>
<keyword evidence="3" id="KW-1003">Cell membrane</keyword>
<organism evidence="17 18">
    <name type="scientific">Mycoplasmopsis cynos</name>
    <dbReference type="NCBI Taxonomy" id="171284"/>
    <lineage>
        <taxon>Bacteria</taxon>
        <taxon>Bacillati</taxon>
        <taxon>Mycoplasmatota</taxon>
        <taxon>Mycoplasmoidales</taxon>
        <taxon>Metamycoplasmataceae</taxon>
        <taxon>Mycoplasmopsis</taxon>
    </lineage>
</organism>
<feature type="transmembrane region" description="Helical" evidence="13">
    <location>
        <begin position="435"/>
        <end position="454"/>
    </location>
</feature>
<dbReference type="EMBL" id="LR214986">
    <property type="protein sequence ID" value="VEU64479.1"/>
    <property type="molecule type" value="Genomic_DNA"/>
</dbReference>
<evidence type="ECO:0000313" key="18">
    <source>
        <dbReference type="Proteomes" id="UP000289506"/>
    </source>
</evidence>
<keyword evidence="10 13" id="KW-0472">Membrane</keyword>
<evidence type="ECO:0000259" key="16">
    <source>
        <dbReference type="PROSITE" id="PS51103"/>
    </source>
</evidence>
<evidence type="ECO:0000256" key="11">
    <source>
        <dbReference type="PROSITE-ProRule" id="PRU00421"/>
    </source>
</evidence>
<dbReference type="PANTHER" id="PTHR30009:SF20">
    <property type="entry name" value="PTS SYSTEM GLUCOSE-SPECIFIC EIICB COMPONENT-RELATED"/>
    <property type="match status" value="1"/>
</dbReference>
<keyword evidence="8" id="KW-0418">Kinase</keyword>
<dbReference type="AlphaFoldDB" id="A0A449AHN5"/>
<dbReference type="PANTHER" id="PTHR30009">
    <property type="entry name" value="CYTOCHROME C-TYPE SYNTHESIS PROTEIN AND PTS TRANSMEMBRANE COMPONENT"/>
    <property type="match status" value="1"/>
</dbReference>
<feature type="transmembrane region" description="Helical" evidence="13">
    <location>
        <begin position="38"/>
        <end position="63"/>
    </location>
</feature>
<evidence type="ECO:0000256" key="6">
    <source>
        <dbReference type="ARBA" id="ARBA00022683"/>
    </source>
</evidence>
<feature type="domain" description="PTS EIIC type-1" evidence="16">
    <location>
        <begin position="27"/>
        <end position="549"/>
    </location>
</feature>
<gene>
    <name evidence="17" type="primary">ptsG_1</name>
    <name evidence="17" type="ORF">NCTC10142_00222</name>
</gene>
<keyword evidence="12" id="KW-0175">Coiled coil</keyword>
<dbReference type="InterPro" id="IPR050429">
    <property type="entry name" value="PTS_Glucose_EIICBA"/>
</dbReference>
<evidence type="ECO:0000256" key="10">
    <source>
        <dbReference type="ARBA" id="ARBA00023136"/>
    </source>
</evidence>
<feature type="transmembrane region" description="Helical" evidence="13">
    <location>
        <begin position="107"/>
        <end position="127"/>
    </location>
</feature>
<dbReference type="InterPro" id="IPR013013">
    <property type="entry name" value="PTS_EIIC_1"/>
</dbReference>
<dbReference type="GO" id="GO:0009401">
    <property type="term" value="P:phosphoenolpyruvate-dependent sugar phosphotransferase system"/>
    <property type="evidence" value="ECO:0007669"/>
    <property type="project" value="UniProtKB-KW"/>
</dbReference>
<keyword evidence="17" id="KW-0614">Plasmid</keyword>
<evidence type="ECO:0000259" key="15">
    <source>
        <dbReference type="PROSITE" id="PS51098"/>
    </source>
</evidence>
<dbReference type="PROSITE" id="PS51098">
    <property type="entry name" value="PTS_EIIB_TYPE_1"/>
    <property type="match status" value="1"/>
</dbReference>
<geneLocation type="plasmid" evidence="17 18">
    <name>13</name>
</geneLocation>
<name>A0A449AHN5_9BACT</name>
<dbReference type="GO" id="GO:0090563">
    <property type="term" value="F:protein-phosphocysteine-sugar phosphotransferase activity"/>
    <property type="evidence" value="ECO:0007669"/>
    <property type="project" value="TreeGrafter"/>
</dbReference>
<comment type="subcellular location">
    <subcellularLocation>
        <location evidence="1">Cell membrane</location>
        <topology evidence="1">Multi-pass membrane protein</topology>
    </subcellularLocation>
</comment>
<dbReference type="InterPro" id="IPR018113">
    <property type="entry name" value="PTrfase_EIIB_Cys"/>
</dbReference>
<dbReference type="Pfam" id="PF00358">
    <property type="entry name" value="PTS_EIIA_1"/>
    <property type="match status" value="1"/>
</dbReference>
<evidence type="ECO:0000256" key="12">
    <source>
        <dbReference type="SAM" id="Coils"/>
    </source>
</evidence>
<dbReference type="Proteomes" id="UP000289506">
    <property type="component" value="Plasmid 13"/>
</dbReference>
<dbReference type="InterPro" id="IPR003352">
    <property type="entry name" value="PTS_EIIC"/>
</dbReference>
<feature type="transmembrane region" description="Helical" evidence="13">
    <location>
        <begin position="192"/>
        <end position="210"/>
    </location>
</feature>
<evidence type="ECO:0000256" key="7">
    <source>
        <dbReference type="ARBA" id="ARBA00022692"/>
    </source>
</evidence>
<feature type="transmembrane region" description="Helical" evidence="13">
    <location>
        <begin position="493"/>
        <end position="510"/>
    </location>
</feature>
<dbReference type="PROSITE" id="PS00371">
    <property type="entry name" value="PTS_EIIA_TYPE_1_HIS"/>
    <property type="match status" value="1"/>
</dbReference>
<feature type="transmembrane region" description="Helical" evidence="13">
    <location>
        <begin position="83"/>
        <end position="100"/>
    </location>
</feature>
<evidence type="ECO:0000259" key="14">
    <source>
        <dbReference type="PROSITE" id="PS51093"/>
    </source>
</evidence>
<evidence type="ECO:0000256" key="4">
    <source>
        <dbReference type="ARBA" id="ARBA00022597"/>
    </source>
</evidence>
<feature type="transmembrane region" description="Helical" evidence="13">
    <location>
        <begin position="466"/>
        <end position="486"/>
    </location>
</feature>
<dbReference type="Gene3D" id="3.30.1360.60">
    <property type="entry name" value="Glucose permease domain IIB"/>
    <property type="match status" value="1"/>
</dbReference>
<dbReference type="GO" id="GO:0016301">
    <property type="term" value="F:kinase activity"/>
    <property type="evidence" value="ECO:0007669"/>
    <property type="project" value="UniProtKB-KW"/>
</dbReference>
<feature type="transmembrane region" description="Helical" evidence="13">
    <location>
        <begin position="230"/>
        <end position="253"/>
    </location>
</feature>
<keyword evidence="6" id="KW-0598">Phosphotransferase system</keyword>
<evidence type="ECO:0000256" key="13">
    <source>
        <dbReference type="SAM" id="Phobius"/>
    </source>
</evidence>
<dbReference type="PROSITE" id="PS51103">
    <property type="entry name" value="PTS_EIIC_TYPE_1"/>
    <property type="match status" value="1"/>
</dbReference>
<feature type="domain" description="PTS EIIA type-1" evidence="14">
    <location>
        <begin position="753"/>
        <end position="860"/>
    </location>
</feature>
<feature type="domain" description="PTS EIIB type-1" evidence="15">
    <location>
        <begin position="582"/>
        <end position="664"/>
    </location>
</feature>
<keyword evidence="7 13" id="KW-0812">Transmembrane</keyword>
<accession>A0A449AHN5</accession>
<dbReference type="InterPro" id="IPR036878">
    <property type="entry name" value="Glu_permease_IIB"/>
</dbReference>
<dbReference type="InterPro" id="IPR001127">
    <property type="entry name" value="PTS_EIIA_1_perm"/>
</dbReference>
<evidence type="ECO:0000256" key="2">
    <source>
        <dbReference type="ARBA" id="ARBA00022448"/>
    </source>
</evidence>
<evidence type="ECO:0000256" key="1">
    <source>
        <dbReference type="ARBA" id="ARBA00004651"/>
    </source>
</evidence>
<dbReference type="InterPro" id="IPR001996">
    <property type="entry name" value="PTS_IIB_1"/>
</dbReference>
<keyword evidence="2" id="KW-0813">Transport</keyword>
<proteinExistence type="predicted"/>
<reference evidence="17 18" key="1">
    <citation type="submission" date="2019-01" db="EMBL/GenBank/DDBJ databases">
        <authorList>
            <consortium name="Pathogen Informatics"/>
        </authorList>
    </citation>
    <scope>NUCLEOTIDE SEQUENCE [LARGE SCALE GENOMIC DNA]</scope>
    <source>
        <strain evidence="17 18">NCTC10142</strain>
        <plasmid evidence="18">13</plasmid>
    </source>
</reference>
<feature type="transmembrane region" description="Helical" evidence="13">
    <location>
        <begin position="516"/>
        <end position="537"/>
    </location>
</feature>
<dbReference type="NCBIfam" id="TIGR00830">
    <property type="entry name" value="PTBA"/>
    <property type="match status" value="1"/>
</dbReference>
<evidence type="ECO:0000313" key="17">
    <source>
        <dbReference type="EMBL" id="VEU64479.1"/>
    </source>
</evidence>
<feature type="transmembrane region" description="Helical" evidence="13">
    <location>
        <begin position="410"/>
        <end position="428"/>
    </location>
</feature>
<dbReference type="Pfam" id="PF02378">
    <property type="entry name" value="PTS_EIIC"/>
    <property type="match status" value="1"/>
</dbReference>
<feature type="active site" description="Phosphocysteine intermediate; for EIIB activity" evidence="11">
    <location>
        <position position="604"/>
    </location>
</feature>
<feature type="coiled-coil region" evidence="12">
    <location>
        <begin position="647"/>
        <end position="674"/>
    </location>
</feature>
<dbReference type="SUPFAM" id="SSF55604">
    <property type="entry name" value="Glucose permease domain IIB"/>
    <property type="match status" value="1"/>
</dbReference>
<dbReference type="GO" id="GO:0005886">
    <property type="term" value="C:plasma membrane"/>
    <property type="evidence" value="ECO:0007669"/>
    <property type="project" value="UniProtKB-SubCell"/>
</dbReference>
<keyword evidence="9 13" id="KW-1133">Transmembrane helix</keyword>
<dbReference type="PROSITE" id="PS51093">
    <property type="entry name" value="PTS_EIIA_TYPE_1"/>
    <property type="match status" value="1"/>
</dbReference>
<protein>
    <submittedName>
        <fullName evidence="17">PTS system, glucose/glucosamine/beta-glucoside-specific, IICBA component</fullName>
        <ecNumber evidence="17">2.7.1.69</ecNumber>
    </submittedName>
</protein>
<evidence type="ECO:0000256" key="9">
    <source>
        <dbReference type="ARBA" id="ARBA00022989"/>
    </source>
</evidence>
<dbReference type="Pfam" id="PF00367">
    <property type="entry name" value="PTS_EIIB"/>
    <property type="match status" value="1"/>
</dbReference>
<dbReference type="EC" id="2.7.1.69" evidence="17"/>
<dbReference type="GO" id="GO:0008982">
    <property type="term" value="F:protein-N(PI)-phosphohistidine-sugar phosphotransferase activity"/>
    <property type="evidence" value="ECO:0007669"/>
    <property type="project" value="InterPro"/>
</dbReference>
<dbReference type="SUPFAM" id="SSF51261">
    <property type="entry name" value="Duplicated hybrid motif"/>
    <property type="match status" value="1"/>
</dbReference>
<keyword evidence="4" id="KW-0762">Sugar transport</keyword>
<evidence type="ECO:0000256" key="3">
    <source>
        <dbReference type="ARBA" id="ARBA00022475"/>
    </source>
</evidence>
<sequence length="887" mass="97469">MFSIKTEKFLKFFKGNKEKKLNNSDSGRLRRTLSKISGAFLLPISVMSIAGMFLGVGAAIAGIDNSNFGLVLFGDLIKALGEPVFASLPLLFAVAFVIAFTDEAGVAVFATVIGYLVFASVQSVFIWPEYTYSLKDADSSSIEKLKDAANNVKDLKVLNKELVGYTILFKAGGRSPESLKQVVGSTLGVTSLQTSVFGGIAVGLIVQWIYRRFHTIQLPQFISFFGGKRFVSLVTIPTMAVLALIFIIFWPWIGIVLNLFGNLLSKAPLGVESLIFGFLERSLVPFGLHHAFYAPLWYSDAGGNVSASVNDFLKNYTVIKDAAEATKYNVNYLIIDSSLQELINKVNADPSQYVGDSTAALSLLKLDDTVDYKLVYLKEGKRIIETYKVPLFEFVAHTGVKIGRFTDGKFAFMIFGLPAAGLAMILAAPKENRKVAIGAVFPAALTAAVTGVTEPIEFTFLFLAPYMFWGFHAAMCAISFMLANILGVHIPQAFSGGFLDLLLYGIIPFAKGTNFYFTFVVGIIYAPIYFVVFYFVIKWKDLGTPGRGQNLKLFTKADYINRNKELNSSSNESSDSEFKNIDHQALAIVQGLGGTNNISAYNNCASRLRYDVRDLSLVNERILKEAGAYGIKFEGETHVQIIIGPAAEQLNAMIKSQRELIAKYEMKSQSLTEQSLESNLNQEMAQDSRENVQSLNMEQAQMTESMKNSMEVSETSEEIKETFAPMEEIIDKKPIKVQTAAVGEIKNLEELSDGVFSAKIMGNGFAVKFNSKIIGNVYSPVSGVISMVFPSKHAYGIKTKDGAELLVHIGIDTVKLNGEGFKNFVEKGSKVKAGDKLAQVDLKLLKSKKIVSDVVVIVLKEGTKNDFTFEENKNKVLTKSELVGKIR</sequence>
<dbReference type="CDD" id="cd00212">
    <property type="entry name" value="PTS_IIB_glc"/>
    <property type="match status" value="1"/>
</dbReference>
<dbReference type="RefSeq" id="WP_129720452.1">
    <property type="nucleotide sequence ID" value="NZ_LR214986.1"/>
</dbReference>